<dbReference type="Gene3D" id="3.40.630.30">
    <property type="match status" value="1"/>
</dbReference>
<protein>
    <recommendedName>
        <fullName evidence="1">N-acetyltransferase domain-containing protein</fullName>
    </recommendedName>
</protein>
<accession>A0ABQ6ICU3</accession>
<organism evidence="2 3">
    <name type="scientific">Demequina litorisediminis</name>
    <dbReference type="NCBI Taxonomy" id="1849022"/>
    <lineage>
        <taxon>Bacteria</taxon>
        <taxon>Bacillati</taxon>
        <taxon>Actinomycetota</taxon>
        <taxon>Actinomycetes</taxon>
        <taxon>Micrococcales</taxon>
        <taxon>Demequinaceae</taxon>
        <taxon>Demequina</taxon>
    </lineage>
</organism>
<name>A0ABQ6ICU3_9MICO</name>
<comment type="caution">
    <text evidence="2">The sequence shown here is derived from an EMBL/GenBank/DDBJ whole genome shotgun (WGS) entry which is preliminary data.</text>
</comment>
<evidence type="ECO:0000313" key="2">
    <source>
        <dbReference type="EMBL" id="GMA35605.1"/>
    </source>
</evidence>
<dbReference type="SUPFAM" id="SSF55729">
    <property type="entry name" value="Acyl-CoA N-acyltransferases (Nat)"/>
    <property type="match status" value="1"/>
</dbReference>
<dbReference type="CDD" id="cd04301">
    <property type="entry name" value="NAT_SF"/>
    <property type="match status" value="1"/>
</dbReference>
<dbReference type="Proteomes" id="UP001157125">
    <property type="component" value="Unassembled WGS sequence"/>
</dbReference>
<evidence type="ECO:0000259" key="1">
    <source>
        <dbReference type="PROSITE" id="PS51186"/>
    </source>
</evidence>
<dbReference type="PROSITE" id="PS51186">
    <property type="entry name" value="GNAT"/>
    <property type="match status" value="1"/>
</dbReference>
<keyword evidence="3" id="KW-1185">Reference proteome</keyword>
<reference evidence="3" key="1">
    <citation type="journal article" date="2019" name="Int. J. Syst. Evol. Microbiol.">
        <title>The Global Catalogue of Microorganisms (GCM) 10K type strain sequencing project: providing services to taxonomists for standard genome sequencing and annotation.</title>
        <authorList>
            <consortium name="The Broad Institute Genomics Platform"/>
            <consortium name="The Broad Institute Genome Sequencing Center for Infectious Disease"/>
            <person name="Wu L."/>
            <person name="Ma J."/>
        </authorList>
    </citation>
    <scope>NUCLEOTIDE SEQUENCE [LARGE SCALE GENOMIC DNA]</scope>
    <source>
        <strain evidence="3">NBRC 112299</strain>
    </source>
</reference>
<dbReference type="InterPro" id="IPR000182">
    <property type="entry name" value="GNAT_dom"/>
</dbReference>
<proteinExistence type="predicted"/>
<evidence type="ECO:0000313" key="3">
    <source>
        <dbReference type="Proteomes" id="UP001157125"/>
    </source>
</evidence>
<sequence length="222" mass="24452">MSKRDDPVNGEFVLHEVSPESPLFEQTVALADSNREFLGIMSRVAWRDYAARRGLIAATASTPGGGERVVGLVSFRRGKHRAALAHLAVANEARDRGLARLLVGEVARRTEDLSGVLVRCRRDFPARELWPKLDFVPRGEQPGRGKEPHIITWWWLDHGHPDLFALDETSASGVPVVLDANVFIDLYSDDANADALLTQSALDEAQESGAVLMVTPELPREP</sequence>
<dbReference type="RefSeq" id="WP_284328084.1">
    <property type="nucleotide sequence ID" value="NZ_BSUN01000001.1"/>
</dbReference>
<feature type="domain" description="N-acetyltransferase" evidence="1">
    <location>
        <begin position="12"/>
        <end position="159"/>
    </location>
</feature>
<dbReference type="InterPro" id="IPR016181">
    <property type="entry name" value="Acyl_CoA_acyltransferase"/>
</dbReference>
<gene>
    <name evidence="2" type="ORF">GCM10025876_18090</name>
</gene>
<dbReference type="Pfam" id="PF00583">
    <property type="entry name" value="Acetyltransf_1"/>
    <property type="match status" value="1"/>
</dbReference>
<dbReference type="EMBL" id="BSUN01000001">
    <property type="protein sequence ID" value="GMA35605.1"/>
    <property type="molecule type" value="Genomic_DNA"/>
</dbReference>